<dbReference type="InParanoid" id="A0A7M7K4C0"/>
<organism evidence="6 7">
    <name type="scientific">Varroa destructor</name>
    <name type="common">Honeybee mite</name>
    <dbReference type="NCBI Taxonomy" id="109461"/>
    <lineage>
        <taxon>Eukaryota</taxon>
        <taxon>Metazoa</taxon>
        <taxon>Ecdysozoa</taxon>
        <taxon>Arthropoda</taxon>
        <taxon>Chelicerata</taxon>
        <taxon>Arachnida</taxon>
        <taxon>Acari</taxon>
        <taxon>Parasitiformes</taxon>
        <taxon>Mesostigmata</taxon>
        <taxon>Gamasina</taxon>
        <taxon>Dermanyssoidea</taxon>
        <taxon>Varroidae</taxon>
        <taxon>Varroa</taxon>
    </lineage>
</organism>
<evidence type="ECO:0000256" key="2">
    <source>
        <dbReference type="ARBA" id="ARBA00022614"/>
    </source>
</evidence>
<dbReference type="CDD" id="cd11292">
    <property type="entry name" value="gelsolin_S3_like"/>
    <property type="match status" value="1"/>
</dbReference>
<dbReference type="RefSeq" id="XP_022657380.1">
    <property type="nucleotide sequence ID" value="XM_022801645.1"/>
</dbReference>
<sequence length="1252" mass="142900">MSRTGVLPFVRGIDLARNDLQEDNFPRRVGEMVGLRWLRLNRTHLDGFPDEMSRLQKLESLHLQRNNLSTIFGAIPTMKNLRYLNCRFNKLTSVPPDLGLIEELSVLDLSHNELREVPENLEKAICLTVLNLSYNRIEIIPQNLFINLVDLVYLDLSGNQLETLPPQIRRLVFLESLILNDNPCLGHYQLKQLHALCSLRTLHVRNSARTLTNTPLALDMGSLLSDIDFSSNNLPRVPDMLYALKTLRRLNLSDNNLVELSQEIGDSWKALETLNLSRNKLRALPNSLCKCSQLRRLYINDNMIDFDGIPSGIGKLHNLEVFQAANNNLEMIPEGVVRCGRLKKLVLSHNRLITVPEAIHLLTDLEVLDLSANPDLTIPPRPQQIQSGSAEFYNIDFSLQTQMRLAGAQIPAQLPAPAATKDPIARKIRLRRRRCGDDEKDDQAKVLKGMKDLAKSKEANGYLPDTPESLKPKSWEDALEKPAIDYSELFEEDIGQMPGVFVWEIDNLLPVQLDDIFVGKFFEGDCYIVMHTYLDETHNLAWKIHYWIGNGCTLDKKACSAIHAVNLRNFLGARCRTVRNEQGDESEEFLGFFPDGIDYMPGGRTQSGLYTVEEIEYTTRLYRISATHVMVHVENVAPGVSSLDASYVFVLDAGLKIFVWSGRNSRCTVTQKGRLLAEKINKIERKDGAEIFELVQGKETPGFWAALGVDEEDEQKRIVIPKNQLLQNWKPQEPRLYQIYLGLGYLEMPQVELKNGKLTKELLETRNVYILDCHTDMYVWYGKKSTRLVKSAAMKLGQELLAMMPRPEFVTLVRTLEGSEPMVFKSKFVGWDDVIAVDFTRTATSVARTGADLEKWMKTQETKVDLAVLFSPRQTPLNAEEGDKFMLAVNDDLDMMESFVLEGKKFVKLPEDEIGHFYSQDCYVFMCRYWVPSESDNDAATGSDATSQVEGNEDEDPEEDFKCVVYFWQGRDASNMGWLTFTFSLQQRFEQLFGDKLEVQRTYQQQESDRFLAHFRKKFVIHTGSRRAPKIPRTELYHIRANGSPVCTRTIQIEADSANLNSAFCYILKVPFNNEDSGVLYLWIGEAANADYVDVANEVATMLCDADKYSITPLNEGEEPENFFWVALGGKKEYDRDAKYMDHLRLFRCSNDKGYFAVSEKCIDFCQDDLADDDIMILDEGENVFIWVGSKCSEVEIKLALKSAQVYVQSIRAKNPEQPRKLKLTMKGKETHRFKKCFHGWGKFKQVADWSG</sequence>
<dbReference type="SMART" id="SM00262">
    <property type="entry name" value="GEL"/>
    <property type="match status" value="6"/>
</dbReference>
<dbReference type="SMART" id="SM00364">
    <property type="entry name" value="LRR_BAC"/>
    <property type="match status" value="8"/>
</dbReference>
<feature type="domain" description="Gelsolin-like" evidence="5">
    <location>
        <begin position="753"/>
        <end position="824"/>
    </location>
</feature>
<evidence type="ECO:0000259" key="5">
    <source>
        <dbReference type="Pfam" id="PF00626"/>
    </source>
</evidence>
<dbReference type="Proteomes" id="UP000594260">
    <property type="component" value="Unplaced"/>
</dbReference>
<dbReference type="Gene3D" id="3.40.20.10">
    <property type="entry name" value="Severin"/>
    <property type="match status" value="6"/>
</dbReference>
<feature type="domain" description="Gelsolin-like" evidence="5">
    <location>
        <begin position="1159"/>
        <end position="1218"/>
    </location>
</feature>
<dbReference type="InterPro" id="IPR007122">
    <property type="entry name" value="Villin/Gelsolin"/>
</dbReference>
<dbReference type="CTD" id="2314"/>
<name>A0A7M7K4C0_VARDE</name>
<dbReference type="PANTHER" id="PTHR11977:SF51">
    <property type="entry name" value="PROTEIN FLIGHTLESS-1 HOMOLOG"/>
    <property type="match status" value="1"/>
</dbReference>
<dbReference type="GO" id="GO:0051016">
    <property type="term" value="P:barbed-end actin filament capping"/>
    <property type="evidence" value="ECO:0007669"/>
    <property type="project" value="TreeGrafter"/>
</dbReference>
<dbReference type="Pfam" id="PF00626">
    <property type="entry name" value="Gelsolin"/>
    <property type="match status" value="4"/>
</dbReference>
<dbReference type="CDD" id="cd11290">
    <property type="entry name" value="gelsolin_S1_like"/>
    <property type="match status" value="1"/>
</dbReference>
<feature type="region of interest" description="Disordered" evidence="4">
    <location>
        <begin position="936"/>
        <end position="956"/>
    </location>
</feature>
<dbReference type="OrthoDB" id="20529at2759"/>
<evidence type="ECO:0000256" key="3">
    <source>
        <dbReference type="ARBA" id="ARBA00022737"/>
    </source>
</evidence>
<feature type="domain" description="Gelsolin-like" evidence="5">
    <location>
        <begin position="513"/>
        <end position="590"/>
    </location>
</feature>
<dbReference type="SMART" id="SM00369">
    <property type="entry name" value="LRR_TYP"/>
    <property type="match status" value="9"/>
</dbReference>
<accession>A0A7M7K4C0</accession>
<dbReference type="SUPFAM" id="SSF52075">
    <property type="entry name" value="Outer arm dynein light chain 1"/>
    <property type="match status" value="1"/>
</dbReference>
<evidence type="ECO:0000313" key="7">
    <source>
        <dbReference type="Proteomes" id="UP000594260"/>
    </source>
</evidence>
<dbReference type="InterPro" id="IPR001611">
    <property type="entry name" value="Leu-rich_rpt"/>
</dbReference>
<comment type="similarity">
    <text evidence="1">Belongs to the villin/gelsolin family.</text>
</comment>
<dbReference type="PANTHER" id="PTHR11977">
    <property type="entry name" value="VILLIN"/>
    <property type="match status" value="1"/>
</dbReference>
<dbReference type="GO" id="GO:0051014">
    <property type="term" value="P:actin filament severing"/>
    <property type="evidence" value="ECO:0007669"/>
    <property type="project" value="TreeGrafter"/>
</dbReference>
<evidence type="ECO:0000256" key="1">
    <source>
        <dbReference type="ARBA" id="ARBA00008418"/>
    </source>
</evidence>
<reference evidence="6" key="1">
    <citation type="submission" date="2021-01" db="UniProtKB">
        <authorList>
            <consortium name="EnsemblMetazoa"/>
        </authorList>
    </citation>
    <scope>IDENTIFICATION</scope>
</reference>
<dbReference type="KEGG" id="vde:111248760"/>
<dbReference type="PRINTS" id="PR00597">
    <property type="entry name" value="GELSOLIN"/>
</dbReference>
<dbReference type="AlphaFoldDB" id="A0A7M7K4C0"/>
<dbReference type="GO" id="GO:0051015">
    <property type="term" value="F:actin filament binding"/>
    <property type="evidence" value="ECO:0007669"/>
    <property type="project" value="InterPro"/>
</dbReference>
<dbReference type="SUPFAM" id="SSF52058">
    <property type="entry name" value="L domain-like"/>
    <property type="match status" value="1"/>
</dbReference>
<proteinExistence type="inferred from homology"/>
<dbReference type="GO" id="GO:0005546">
    <property type="term" value="F:phosphatidylinositol-4,5-bisphosphate binding"/>
    <property type="evidence" value="ECO:0007669"/>
    <property type="project" value="TreeGrafter"/>
</dbReference>
<dbReference type="FunFam" id="3.40.20.10:FF:000031">
    <property type="entry name" value="protein flightless-1 homolog isoform X1"/>
    <property type="match status" value="1"/>
</dbReference>
<dbReference type="Gene3D" id="3.80.10.10">
    <property type="entry name" value="Ribonuclease Inhibitor"/>
    <property type="match status" value="3"/>
</dbReference>
<dbReference type="CDD" id="cd11288">
    <property type="entry name" value="gelsolin_S5_like"/>
    <property type="match status" value="1"/>
</dbReference>
<dbReference type="SUPFAM" id="SSF55753">
    <property type="entry name" value="Actin depolymerizing proteins"/>
    <property type="match status" value="6"/>
</dbReference>
<dbReference type="EnsemblMetazoa" id="XM_022801645">
    <property type="protein sequence ID" value="XP_022657380"/>
    <property type="gene ID" value="LOC111248760"/>
</dbReference>
<dbReference type="CDD" id="cd11291">
    <property type="entry name" value="gelsolin_S6_like"/>
    <property type="match status" value="1"/>
</dbReference>
<dbReference type="CDD" id="cd11280">
    <property type="entry name" value="gelsolin_like"/>
    <property type="match status" value="2"/>
</dbReference>
<dbReference type="PROSITE" id="PS51450">
    <property type="entry name" value="LRR"/>
    <property type="match status" value="6"/>
</dbReference>
<feature type="compositionally biased region" description="Polar residues" evidence="4">
    <location>
        <begin position="938"/>
        <end position="950"/>
    </location>
</feature>
<dbReference type="GO" id="GO:0015629">
    <property type="term" value="C:actin cytoskeleton"/>
    <property type="evidence" value="ECO:0007669"/>
    <property type="project" value="TreeGrafter"/>
</dbReference>
<dbReference type="InterPro" id="IPR007123">
    <property type="entry name" value="Gelsolin-like_dom"/>
</dbReference>
<dbReference type="Pfam" id="PF13855">
    <property type="entry name" value="LRR_8"/>
    <property type="match status" value="4"/>
</dbReference>
<dbReference type="GO" id="GO:0005737">
    <property type="term" value="C:cytoplasm"/>
    <property type="evidence" value="ECO:0007669"/>
    <property type="project" value="TreeGrafter"/>
</dbReference>
<keyword evidence="7" id="KW-1185">Reference proteome</keyword>
<feature type="domain" description="Gelsolin-like" evidence="5">
    <location>
        <begin position="640"/>
        <end position="704"/>
    </location>
</feature>
<dbReference type="GeneID" id="111248760"/>
<dbReference type="InterPro" id="IPR003591">
    <property type="entry name" value="Leu-rich_rpt_typical-subtyp"/>
</dbReference>
<dbReference type="InterPro" id="IPR032675">
    <property type="entry name" value="LRR_dom_sf"/>
</dbReference>
<dbReference type="GO" id="GO:0005634">
    <property type="term" value="C:nucleus"/>
    <property type="evidence" value="ECO:0007669"/>
    <property type="project" value="TreeGrafter"/>
</dbReference>
<evidence type="ECO:0000313" key="6">
    <source>
        <dbReference type="EnsemblMetazoa" id="XP_022657380"/>
    </source>
</evidence>
<dbReference type="GO" id="GO:0008154">
    <property type="term" value="P:actin polymerization or depolymerization"/>
    <property type="evidence" value="ECO:0007669"/>
    <property type="project" value="TreeGrafter"/>
</dbReference>
<dbReference type="OMA" id="CFHGWSA"/>
<keyword evidence="3" id="KW-0677">Repeat</keyword>
<keyword evidence="2" id="KW-0433">Leucine-rich repeat</keyword>
<dbReference type="InterPro" id="IPR029006">
    <property type="entry name" value="ADF-H/Gelsolin-like_dom_sf"/>
</dbReference>
<dbReference type="FunCoup" id="A0A7M7K4C0">
    <property type="interactions" value="1135"/>
</dbReference>
<dbReference type="GO" id="GO:0030239">
    <property type="term" value="P:myofibril assembly"/>
    <property type="evidence" value="ECO:0007669"/>
    <property type="project" value="TreeGrafter"/>
</dbReference>
<protein>
    <recommendedName>
        <fullName evidence="5">Gelsolin-like domain-containing protein</fullName>
    </recommendedName>
</protein>
<dbReference type="FunFam" id="3.40.20.10:FF:000034">
    <property type="entry name" value="protein flightless-1 homolog isoform X1"/>
    <property type="match status" value="1"/>
</dbReference>
<evidence type="ECO:0000256" key="4">
    <source>
        <dbReference type="SAM" id="MobiDB-lite"/>
    </source>
</evidence>